<feature type="transmembrane region" description="Helical" evidence="5">
    <location>
        <begin position="28"/>
        <end position="47"/>
    </location>
</feature>
<dbReference type="InterPro" id="IPR024478">
    <property type="entry name" value="HlyB_4HB_MCP"/>
</dbReference>
<accession>A0A239JQ53</accession>
<keyword evidence="3 5" id="KW-1133">Transmembrane helix</keyword>
<dbReference type="GO" id="GO:0007165">
    <property type="term" value="P:signal transduction"/>
    <property type="evidence" value="ECO:0007669"/>
    <property type="project" value="InterPro"/>
</dbReference>
<evidence type="ECO:0000259" key="6">
    <source>
        <dbReference type="PROSITE" id="PS50885"/>
    </source>
</evidence>
<comment type="similarity">
    <text evidence="4">Belongs to the methyl-accepting chemotaxis (MCP) protein family.</text>
</comment>
<dbReference type="Pfam" id="PF00672">
    <property type="entry name" value="HAMP"/>
    <property type="match status" value="1"/>
</dbReference>
<evidence type="ECO:0000313" key="8">
    <source>
        <dbReference type="Proteomes" id="UP000198373"/>
    </source>
</evidence>
<sequence length="367" mass="38574">MTTTADNPARRATGPFGFFRDLKTARKLLASFLVLIAIMTGIGLLGLSKLATVNTQLDSMYHNRLVAVDTLGRVEARFEALRFRLVDYTIAPTPDAKQRILTRIGELDGLVDDALATFKEASTSADHSGYDRIVTDMALYRQVRDTELLPLAQAGRVAEFVILHEERITPLAVSIAEAIDLQIEVENDEAEQALTAAEADYSASLTTIVGALVVGAVLGLVMALTLGRLISRPLARTVEVLQGVAAGRLDRTLDVDTRDEVGDMARALNEAIDKIGSAMRGIGANAQTLAAASEELSATSGQMSSNAEESAAQAGAVSAAAEQVSSNVQTVAAGTEEMGASIREIATNAAEASAVAARAVTAVETTS</sequence>
<evidence type="ECO:0000256" key="5">
    <source>
        <dbReference type="SAM" id="Phobius"/>
    </source>
</evidence>
<feature type="non-terminal residue" evidence="7">
    <location>
        <position position="367"/>
    </location>
</feature>
<dbReference type="PANTHER" id="PTHR43531">
    <property type="entry name" value="PROTEIN ICFG"/>
    <property type="match status" value="1"/>
</dbReference>
<evidence type="ECO:0000256" key="4">
    <source>
        <dbReference type="ARBA" id="ARBA00029447"/>
    </source>
</evidence>
<reference evidence="8" key="1">
    <citation type="submission" date="2017-06" db="EMBL/GenBank/DDBJ databases">
        <authorList>
            <person name="Varghese N."/>
            <person name="Submissions S."/>
        </authorList>
    </citation>
    <scope>NUCLEOTIDE SEQUENCE [LARGE SCALE GENOMIC DNA]</scope>
    <source>
        <strain evidence="8">DSM 46839</strain>
    </source>
</reference>
<keyword evidence="8" id="KW-1185">Reference proteome</keyword>
<protein>
    <submittedName>
        <fullName evidence="7">HAMP domain-containing protein</fullName>
    </submittedName>
</protein>
<dbReference type="GO" id="GO:0004888">
    <property type="term" value="F:transmembrane signaling receptor activity"/>
    <property type="evidence" value="ECO:0007669"/>
    <property type="project" value="TreeGrafter"/>
</dbReference>
<evidence type="ECO:0000256" key="2">
    <source>
        <dbReference type="ARBA" id="ARBA00022692"/>
    </source>
</evidence>
<dbReference type="InterPro" id="IPR003660">
    <property type="entry name" value="HAMP_dom"/>
</dbReference>
<evidence type="ECO:0000256" key="3">
    <source>
        <dbReference type="ARBA" id="ARBA00022989"/>
    </source>
</evidence>
<dbReference type="InterPro" id="IPR051310">
    <property type="entry name" value="MCP_chemotaxis"/>
</dbReference>
<dbReference type="Proteomes" id="UP000198373">
    <property type="component" value="Unassembled WGS sequence"/>
</dbReference>
<dbReference type="EMBL" id="FZOO01000020">
    <property type="protein sequence ID" value="SNT07558.1"/>
    <property type="molecule type" value="Genomic_DNA"/>
</dbReference>
<keyword evidence="5" id="KW-0472">Membrane</keyword>
<dbReference type="RefSeq" id="WP_143425158.1">
    <property type="nucleotide sequence ID" value="NZ_FZOO01000020.1"/>
</dbReference>
<evidence type="ECO:0000256" key="1">
    <source>
        <dbReference type="ARBA" id="ARBA00022500"/>
    </source>
</evidence>
<dbReference type="SUPFAM" id="SSF58104">
    <property type="entry name" value="Methyl-accepting chemotaxis protein (MCP) signaling domain"/>
    <property type="match status" value="1"/>
</dbReference>
<dbReference type="PROSITE" id="PS50885">
    <property type="entry name" value="HAMP"/>
    <property type="match status" value="1"/>
</dbReference>
<dbReference type="CDD" id="cd06225">
    <property type="entry name" value="HAMP"/>
    <property type="match status" value="1"/>
</dbReference>
<organism evidence="7 8">
    <name type="scientific">Geodermatophilus pulveris</name>
    <dbReference type="NCBI Taxonomy" id="1564159"/>
    <lineage>
        <taxon>Bacteria</taxon>
        <taxon>Bacillati</taxon>
        <taxon>Actinomycetota</taxon>
        <taxon>Actinomycetes</taxon>
        <taxon>Geodermatophilales</taxon>
        <taxon>Geodermatophilaceae</taxon>
        <taxon>Geodermatophilus</taxon>
    </lineage>
</organism>
<name>A0A239JQ53_9ACTN</name>
<dbReference type="SMART" id="SM00304">
    <property type="entry name" value="HAMP"/>
    <property type="match status" value="1"/>
</dbReference>
<dbReference type="GO" id="GO:0006935">
    <property type="term" value="P:chemotaxis"/>
    <property type="evidence" value="ECO:0007669"/>
    <property type="project" value="UniProtKB-KW"/>
</dbReference>
<keyword evidence="2 5" id="KW-0812">Transmembrane</keyword>
<feature type="domain" description="HAMP" evidence="6">
    <location>
        <begin position="228"/>
        <end position="280"/>
    </location>
</feature>
<dbReference type="PANTHER" id="PTHR43531:SF11">
    <property type="entry name" value="METHYL-ACCEPTING CHEMOTAXIS PROTEIN 3"/>
    <property type="match status" value="1"/>
</dbReference>
<dbReference type="Gene3D" id="1.10.287.950">
    <property type="entry name" value="Methyl-accepting chemotaxis protein"/>
    <property type="match status" value="1"/>
</dbReference>
<keyword evidence="1" id="KW-0145">Chemotaxis</keyword>
<dbReference type="AlphaFoldDB" id="A0A239JQ53"/>
<evidence type="ECO:0000313" key="7">
    <source>
        <dbReference type="EMBL" id="SNT07558.1"/>
    </source>
</evidence>
<dbReference type="GO" id="GO:0005886">
    <property type="term" value="C:plasma membrane"/>
    <property type="evidence" value="ECO:0007669"/>
    <property type="project" value="TreeGrafter"/>
</dbReference>
<proteinExistence type="inferred from homology"/>
<dbReference type="OrthoDB" id="1115140at2"/>
<feature type="transmembrane region" description="Helical" evidence="5">
    <location>
        <begin position="201"/>
        <end position="226"/>
    </location>
</feature>
<dbReference type="Pfam" id="PF12729">
    <property type="entry name" value="4HB_MCP_1"/>
    <property type="match status" value="1"/>
</dbReference>
<gene>
    <name evidence="7" type="ORF">SAMN06893096_1203</name>
</gene>